<evidence type="ECO:0000259" key="1">
    <source>
        <dbReference type="Pfam" id="PF05225"/>
    </source>
</evidence>
<keyword evidence="3" id="KW-1185">Reference proteome</keyword>
<protein>
    <recommendedName>
        <fullName evidence="1">HTH psq-type domain-containing protein</fullName>
    </recommendedName>
</protein>
<accession>A0A8K0G8D3</accession>
<organism evidence="2 3">
    <name type="scientific">Ignelater luminosus</name>
    <name type="common">Cucubano</name>
    <name type="synonym">Pyrophorus luminosus</name>
    <dbReference type="NCBI Taxonomy" id="2038154"/>
    <lineage>
        <taxon>Eukaryota</taxon>
        <taxon>Metazoa</taxon>
        <taxon>Ecdysozoa</taxon>
        <taxon>Arthropoda</taxon>
        <taxon>Hexapoda</taxon>
        <taxon>Insecta</taxon>
        <taxon>Pterygota</taxon>
        <taxon>Neoptera</taxon>
        <taxon>Endopterygota</taxon>
        <taxon>Coleoptera</taxon>
        <taxon>Polyphaga</taxon>
        <taxon>Elateriformia</taxon>
        <taxon>Elateroidea</taxon>
        <taxon>Elateridae</taxon>
        <taxon>Agrypninae</taxon>
        <taxon>Pyrophorini</taxon>
        <taxon>Ignelater</taxon>
    </lineage>
</organism>
<dbReference type="EMBL" id="VTPC01008743">
    <property type="protein sequence ID" value="KAF2892422.1"/>
    <property type="molecule type" value="Genomic_DNA"/>
</dbReference>
<dbReference type="AlphaFoldDB" id="A0A8K0G8D3"/>
<feature type="domain" description="HTH psq-type" evidence="1">
    <location>
        <begin position="3"/>
        <end position="29"/>
    </location>
</feature>
<reference evidence="2" key="1">
    <citation type="submission" date="2019-08" db="EMBL/GenBank/DDBJ databases">
        <title>The genome of the North American firefly Photinus pyralis.</title>
        <authorList>
            <consortium name="Photinus pyralis genome working group"/>
            <person name="Fallon T.R."/>
            <person name="Sander Lower S.E."/>
            <person name="Weng J.-K."/>
        </authorList>
    </citation>
    <scope>NUCLEOTIDE SEQUENCE</scope>
    <source>
        <strain evidence="2">TRF0915ILg1</strain>
        <tissue evidence="2">Whole body</tissue>
    </source>
</reference>
<name>A0A8K0G8D3_IGNLU</name>
<dbReference type="InterPro" id="IPR007889">
    <property type="entry name" value="HTH_Psq"/>
</dbReference>
<dbReference type="OrthoDB" id="8058166at2759"/>
<dbReference type="Pfam" id="PF05225">
    <property type="entry name" value="HTH_psq"/>
    <property type="match status" value="1"/>
</dbReference>
<comment type="caution">
    <text evidence="2">The sequence shown here is derived from an EMBL/GenBank/DDBJ whole genome shotgun (WGS) entry which is preliminary data.</text>
</comment>
<sequence length="183" mass="20414">MTVVNENNISMRSAAMRYDIPYPTLRKHIIKGSSARKLGSFARVSTEEQEKPTSNCDIYAFSDTDSSVWSVTNWEDSDESLKPETSDVLPDMNTKLEQLSHTLPLDVPTSKFVFYNTENESQTIEQDLSTVEVPYTSSTSDSSTSGLDHPIASISTSKYLSPKDLRSIPGATTTKVAFRKRRC</sequence>
<proteinExistence type="predicted"/>
<dbReference type="GO" id="GO:0003677">
    <property type="term" value="F:DNA binding"/>
    <property type="evidence" value="ECO:0007669"/>
    <property type="project" value="InterPro"/>
</dbReference>
<evidence type="ECO:0000313" key="2">
    <source>
        <dbReference type="EMBL" id="KAF2892422.1"/>
    </source>
</evidence>
<dbReference type="Proteomes" id="UP000801492">
    <property type="component" value="Unassembled WGS sequence"/>
</dbReference>
<gene>
    <name evidence="2" type="ORF">ILUMI_13750</name>
</gene>
<evidence type="ECO:0000313" key="3">
    <source>
        <dbReference type="Proteomes" id="UP000801492"/>
    </source>
</evidence>